<reference evidence="1 2" key="1">
    <citation type="journal article" date="2021" name="BMC Genomics">
        <title>Datura genome reveals duplications of psychoactive alkaloid biosynthetic genes and high mutation rate following tissue culture.</title>
        <authorList>
            <person name="Rajewski A."/>
            <person name="Carter-House D."/>
            <person name="Stajich J."/>
            <person name="Litt A."/>
        </authorList>
    </citation>
    <scope>NUCLEOTIDE SEQUENCE [LARGE SCALE GENOMIC DNA]</scope>
    <source>
        <strain evidence="1">AR-01</strain>
    </source>
</reference>
<keyword evidence="2" id="KW-1185">Reference proteome</keyword>
<sequence>VSIDEEPTRCDPSQRRVIRSCHPELDIQRVRASQAPDVLRLSSLAVQVLIGHQVPVIPLKAGRDTSFQTCGVSWGLVLATYQFIRRLSNLLDRISIVIIMPWVDLEPLRVPCPVSMIRVYSRSSGSTETPSSM</sequence>
<proteinExistence type="predicted"/>
<dbReference type="Proteomes" id="UP000823775">
    <property type="component" value="Unassembled WGS sequence"/>
</dbReference>
<dbReference type="EMBL" id="JACEIK010002861">
    <property type="protein sequence ID" value="MCD9639187.1"/>
    <property type="molecule type" value="Genomic_DNA"/>
</dbReference>
<organism evidence="1 2">
    <name type="scientific">Datura stramonium</name>
    <name type="common">Jimsonweed</name>
    <name type="synonym">Common thornapple</name>
    <dbReference type="NCBI Taxonomy" id="4076"/>
    <lineage>
        <taxon>Eukaryota</taxon>
        <taxon>Viridiplantae</taxon>
        <taxon>Streptophyta</taxon>
        <taxon>Embryophyta</taxon>
        <taxon>Tracheophyta</taxon>
        <taxon>Spermatophyta</taxon>
        <taxon>Magnoliopsida</taxon>
        <taxon>eudicotyledons</taxon>
        <taxon>Gunneridae</taxon>
        <taxon>Pentapetalae</taxon>
        <taxon>asterids</taxon>
        <taxon>lamiids</taxon>
        <taxon>Solanales</taxon>
        <taxon>Solanaceae</taxon>
        <taxon>Solanoideae</taxon>
        <taxon>Datureae</taxon>
        <taxon>Datura</taxon>
    </lineage>
</organism>
<feature type="non-terminal residue" evidence="1">
    <location>
        <position position="1"/>
    </location>
</feature>
<name>A0ABS8UYJ2_DATST</name>
<evidence type="ECO:0000313" key="1">
    <source>
        <dbReference type="EMBL" id="MCD9639187.1"/>
    </source>
</evidence>
<comment type="caution">
    <text evidence="1">The sequence shown here is derived from an EMBL/GenBank/DDBJ whole genome shotgun (WGS) entry which is preliminary data.</text>
</comment>
<accession>A0ABS8UYJ2</accession>
<protein>
    <submittedName>
        <fullName evidence="1">Uncharacterized protein</fullName>
    </submittedName>
</protein>
<evidence type="ECO:0000313" key="2">
    <source>
        <dbReference type="Proteomes" id="UP000823775"/>
    </source>
</evidence>
<gene>
    <name evidence="1" type="ORF">HAX54_023563</name>
</gene>